<organism evidence="4 5">
    <name type="scientific">Nonomuraea muscovyensis</name>
    <dbReference type="NCBI Taxonomy" id="1124761"/>
    <lineage>
        <taxon>Bacteria</taxon>
        <taxon>Bacillati</taxon>
        <taxon>Actinomycetota</taxon>
        <taxon>Actinomycetes</taxon>
        <taxon>Streptosporangiales</taxon>
        <taxon>Streptosporangiaceae</taxon>
        <taxon>Nonomuraea</taxon>
    </lineage>
</organism>
<name>A0A7X0EZE0_9ACTN</name>
<dbReference type="Pfam" id="PF00248">
    <property type="entry name" value="Aldo_ket_red"/>
    <property type="match status" value="1"/>
</dbReference>
<evidence type="ECO:0000259" key="3">
    <source>
        <dbReference type="Pfam" id="PF00248"/>
    </source>
</evidence>
<dbReference type="SUPFAM" id="SSF51430">
    <property type="entry name" value="NAD(P)-linked oxidoreductase"/>
    <property type="match status" value="1"/>
</dbReference>
<feature type="domain" description="NADP-dependent oxidoreductase" evidence="3">
    <location>
        <begin position="43"/>
        <end position="117"/>
    </location>
</feature>
<evidence type="ECO:0000313" key="4">
    <source>
        <dbReference type="EMBL" id="MBB6347434.1"/>
    </source>
</evidence>
<sequence length="176" mass="18817">MRGKTHADIVGGVVNPGSRAHHRTHPREVIMKHTALADLDVSRIGLGTMGMSFGYTGAGSDDAESVRTIHRGLELGVTFLDTAEVYGPYANEELVGKALKGRRNEFVVPTKFGMISHASGGPGRLDSSPANKGRPMRTVTLPDGVEMPILGFGGFPKDRCRARRVVGRELAGDVEP</sequence>
<gene>
    <name evidence="4" type="ORF">FHU36_003979</name>
</gene>
<dbReference type="RefSeq" id="WP_246502501.1">
    <property type="nucleotide sequence ID" value="NZ_JACHJB010000002.1"/>
</dbReference>
<keyword evidence="1" id="KW-0560">Oxidoreductase</keyword>
<dbReference type="InterPro" id="IPR036812">
    <property type="entry name" value="NAD(P)_OxRdtase_dom_sf"/>
</dbReference>
<evidence type="ECO:0000256" key="2">
    <source>
        <dbReference type="SAM" id="MobiDB-lite"/>
    </source>
</evidence>
<comment type="caution">
    <text evidence="4">The sequence shown here is derived from an EMBL/GenBank/DDBJ whole genome shotgun (WGS) entry which is preliminary data.</text>
</comment>
<dbReference type="AlphaFoldDB" id="A0A7X0EZE0"/>
<proteinExistence type="predicted"/>
<dbReference type="InterPro" id="IPR050791">
    <property type="entry name" value="Aldo-Keto_reductase"/>
</dbReference>
<keyword evidence="5" id="KW-1185">Reference proteome</keyword>
<protein>
    <submittedName>
        <fullName evidence="4">Diketogulonate reductase-like aldo/keto reductase</fullName>
    </submittedName>
</protein>
<dbReference type="PANTHER" id="PTHR43625:SF40">
    <property type="entry name" value="ALDO-KETO REDUCTASE YAKC [NADP(+)]"/>
    <property type="match status" value="1"/>
</dbReference>
<evidence type="ECO:0000313" key="5">
    <source>
        <dbReference type="Proteomes" id="UP000583800"/>
    </source>
</evidence>
<dbReference type="InterPro" id="IPR023210">
    <property type="entry name" value="NADP_OxRdtase_dom"/>
</dbReference>
<reference evidence="4 5" key="1">
    <citation type="submission" date="2020-08" db="EMBL/GenBank/DDBJ databases">
        <title>Sequencing the genomes of 1000 actinobacteria strains.</title>
        <authorList>
            <person name="Klenk H.-P."/>
        </authorList>
    </citation>
    <scope>NUCLEOTIDE SEQUENCE [LARGE SCALE GENOMIC DNA]</scope>
    <source>
        <strain evidence="4 5">DSM 45913</strain>
    </source>
</reference>
<dbReference type="Gene3D" id="3.20.20.100">
    <property type="entry name" value="NADP-dependent oxidoreductase domain"/>
    <property type="match status" value="1"/>
</dbReference>
<dbReference type="Proteomes" id="UP000583800">
    <property type="component" value="Unassembled WGS sequence"/>
</dbReference>
<feature type="region of interest" description="Disordered" evidence="2">
    <location>
        <begin position="1"/>
        <end position="25"/>
    </location>
</feature>
<accession>A0A7X0EZE0</accession>
<dbReference type="GO" id="GO:0005737">
    <property type="term" value="C:cytoplasm"/>
    <property type="evidence" value="ECO:0007669"/>
    <property type="project" value="TreeGrafter"/>
</dbReference>
<dbReference type="GO" id="GO:0016491">
    <property type="term" value="F:oxidoreductase activity"/>
    <property type="evidence" value="ECO:0007669"/>
    <property type="project" value="UniProtKB-KW"/>
</dbReference>
<dbReference type="EMBL" id="JACHJB010000002">
    <property type="protein sequence ID" value="MBB6347434.1"/>
    <property type="molecule type" value="Genomic_DNA"/>
</dbReference>
<dbReference type="PANTHER" id="PTHR43625">
    <property type="entry name" value="AFLATOXIN B1 ALDEHYDE REDUCTASE"/>
    <property type="match status" value="1"/>
</dbReference>
<evidence type="ECO:0000256" key="1">
    <source>
        <dbReference type="ARBA" id="ARBA00023002"/>
    </source>
</evidence>